<evidence type="ECO:0000313" key="1">
    <source>
        <dbReference type="EMBL" id="DAD80534.1"/>
    </source>
</evidence>
<reference evidence="1" key="1">
    <citation type="journal article" date="2021" name="Proc. Natl. Acad. Sci. U.S.A.">
        <title>A Catalog of Tens of Thousands of Viruses from Human Metagenomes Reveals Hidden Associations with Chronic Diseases.</title>
        <authorList>
            <person name="Tisza M.J."/>
            <person name="Buck C.B."/>
        </authorList>
    </citation>
    <scope>NUCLEOTIDE SEQUENCE</scope>
    <source>
        <strain evidence="1">CtYh54</strain>
    </source>
</reference>
<organism evidence="1">
    <name type="scientific">Siphoviridae sp. ctYh54</name>
    <dbReference type="NCBI Taxonomy" id="2826379"/>
    <lineage>
        <taxon>Viruses</taxon>
        <taxon>Duplodnaviria</taxon>
        <taxon>Heunggongvirae</taxon>
        <taxon>Uroviricota</taxon>
        <taxon>Caudoviricetes</taxon>
    </lineage>
</organism>
<proteinExistence type="predicted"/>
<protein>
    <submittedName>
        <fullName evidence="1">Uncharacterized protein</fullName>
    </submittedName>
</protein>
<accession>A0A8S5ME70</accession>
<sequence length="29" mass="3438">MREKKKEEKNFIDYGRGNVPLGNEIEVFP</sequence>
<dbReference type="EMBL" id="BK014884">
    <property type="protein sequence ID" value="DAD80534.1"/>
    <property type="molecule type" value="Genomic_DNA"/>
</dbReference>
<name>A0A8S5ME70_9CAUD</name>